<gene>
    <name evidence="1" type="ORF">GCM10009118_03500</name>
</gene>
<sequence>MIEQSELSNSTIKNYAFLDCMYNDSYFPTFLVDKCKSILLKLCQEIEIQKPNDLQGLYQLTQTATDEINDLQDEFFDNNSEIETGARECLAADFELIAKAYGYDADIEELIATREW</sequence>
<dbReference type="RefSeq" id="WP_343784487.1">
    <property type="nucleotide sequence ID" value="NZ_BAAAFH010000003.1"/>
</dbReference>
<evidence type="ECO:0000313" key="1">
    <source>
        <dbReference type="EMBL" id="GAA0873942.1"/>
    </source>
</evidence>
<dbReference type="Pfam" id="PF18977">
    <property type="entry name" value="DUF5713"/>
    <property type="match status" value="1"/>
</dbReference>
<dbReference type="Proteomes" id="UP001501126">
    <property type="component" value="Unassembled WGS sequence"/>
</dbReference>
<protein>
    <submittedName>
        <fullName evidence="1">DUF5713 family protein</fullName>
    </submittedName>
</protein>
<dbReference type="InterPro" id="IPR043767">
    <property type="entry name" value="DUF5713"/>
</dbReference>
<keyword evidence="2" id="KW-1185">Reference proteome</keyword>
<comment type="caution">
    <text evidence="1">The sequence shown here is derived from an EMBL/GenBank/DDBJ whole genome shotgun (WGS) entry which is preliminary data.</text>
</comment>
<evidence type="ECO:0000313" key="2">
    <source>
        <dbReference type="Proteomes" id="UP001501126"/>
    </source>
</evidence>
<organism evidence="1 2">
    <name type="scientific">Wandonia haliotis</name>
    <dbReference type="NCBI Taxonomy" id="574963"/>
    <lineage>
        <taxon>Bacteria</taxon>
        <taxon>Pseudomonadati</taxon>
        <taxon>Bacteroidota</taxon>
        <taxon>Flavobacteriia</taxon>
        <taxon>Flavobacteriales</taxon>
        <taxon>Crocinitomicaceae</taxon>
        <taxon>Wandonia</taxon>
    </lineage>
</organism>
<dbReference type="EMBL" id="BAAAFH010000003">
    <property type="protein sequence ID" value="GAA0873942.1"/>
    <property type="molecule type" value="Genomic_DNA"/>
</dbReference>
<name>A0ABP3XZB6_9FLAO</name>
<proteinExistence type="predicted"/>
<reference evidence="2" key="1">
    <citation type="journal article" date="2019" name="Int. J. Syst. Evol. Microbiol.">
        <title>The Global Catalogue of Microorganisms (GCM) 10K type strain sequencing project: providing services to taxonomists for standard genome sequencing and annotation.</title>
        <authorList>
            <consortium name="The Broad Institute Genomics Platform"/>
            <consortium name="The Broad Institute Genome Sequencing Center for Infectious Disease"/>
            <person name="Wu L."/>
            <person name="Ma J."/>
        </authorList>
    </citation>
    <scope>NUCLEOTIDE SEQUENCE [LARGE SCALE GENOMIC DNA]</scope>
    <source>
        <strain evidence="2">JCM 16083</strain>
    </source>
</reference>
<accession>A0ABP3XZB6</accession>